<dbReference type="PANTHER" id="PTHR30606:SF9">
    <property type="entry name" value="LIPID A BIOSYNTHESIS LAUROYLTRANSFERASE"/>
    <property type="match status" value="1"/>
</dbReference>
<evidence type="ECO:0000313" key="8">
    <source>
        <dbReference type="Proteomes" id="UP000703590"/>
    </source>
</evidence>
<dbReference type="NCBIfam" id="NF006270">
    <property type="entry name" value="PRK08419.1"/>
    <property type="match status" value="1"/>
</dbReference>
<keyword evidence="5" id="KW-0472">Membrane</keyword>
<dbReference type="CDD" id="cd07984">
    <property type="entry name" value="LPLAT_LABLAT-like"/>
    <property type="match status" value="1"/>
</dbReference>
<dbReference type="EMBL" id="JAFHKK010000015">
    <property type="protein sequence ID" value="MBN2964665.1"/>
    <property type="molecule type" value="Genomic_DNA"/>
</dbReference>
<evidence type="ECO:0000256" key="6">
    <source>
        <dbReference type="ARBA" id="ARBA00023315"/>
    </source>
</evidence>
<keyword evidence="6 7" id="KW-0012">Acyltransferase</keyword>
<dbReference type="PANTHER" id="PTHR30606">
    <property type="entry name" value="LIPID A BIOSYNTHESIS LAUROYL ACYLTRANSFERASE"/>
    <property type="match status" value="1"/>
</dbReference>
<dbReference type="InterPro" id="IPR004960">
    <property type="entry name" value="LipA_acyltrans"/>
</dbReference>
<dbReference type="RefSeq" id="WP_205459215.1">
    <property type="nucleotide sequence ID" value="NZ_JAFHKK010000015.1"/>
</dbReference>
<proteinExistence type="predicted"/>
<comment type="caution">
    <text evidence="7">The sequence shown here is derived from an EMBL/GenBank/DDBJ whole genome shotgun (WGS) entry which is preliminary data.</text>
</comment>
<reference evidence="7 8" key="3">
    <citation type="submission" date="2021-02" db="EMBL/GenBank/DDBJ databases">
        <authorList>
            <person name="Merkel A.Y."/>
        </authorList>
    </citation>
    <scope>NUCLEOTIDE SEQUENCE [LARGE SCALE GENOMIC DNA]</scope>
    <source>
        <strain evidence="7 8">T05b</strain>
    </source>
</reference>
<protein>
    <submittedName>
        <fullName evidence="7">Lipid A biosynthesis lauroyl acyltransferase</fullName>
    </submittedName>
</protein>
<dbReference type="Pfam" id="PF03279">
    <property type="entry name" value="Lip_A_acyltrans"/>
    <property type="match status" value="1"/>
</dbReference>
<evidence type="ECO:0000256" key="4">
    <source>
        <dbReference type="ARBA" id="ARBA00022679"/>
    </source>
</evidence>
<sequence>MDKMYLALFYGFRTLVRWVPFEVLKPLLHVLADGVRWVNKKHRRIIRINLDLAYGESMDEAEKERILKACYRNLALNGADFIRNQNSTKEEILSKVTFVNEGVLNEALAQGRILVFQTAHYGNWELVPLALAAKYGPLSGVGRPLDSRAMNEIVRSNREQLDIELIDKRGAMRPMLKAAKAGRNLGLLVDQSTGSKTGVLVDFFGKKVRHTPAASIIARRVNGLIVPVFMTTVDHQHFTLTFYPSIEVAKTEDMEKDILEATQAQACVTEEAIRAKPDEWFWFHKRWKGEHAHAYM</sequence>
<keyword evidence="3" id="KW-0997">Cell inner membrane</keyword>
<evidence type="ECO:0000256" key="2">
    <source>
        <dbReference type="ARBA" id="ARBA00022475"/>
    </source>
</evidence>
<organism evidence="7 8">
    <name type="scientific">Sulfurospirillum tamanense</name>
    <dbReference type="NCBI Taxonomy" id="2813362"/>
    <lineage>
        <taxon>Bacteria</taxon>
        <taxon>Pseudomonadati</taxon>
        <taxon>Campylobacterota</taxon>
        <taxon>Epsilonproteobacteria</taxon>
        <taxon>Campylobacterales</taxon>
        <taxon>Sulfurospirillaceae</taxon>
        <taxon>Sulfurospirillum</taxon>
    </lineage>
</organism>
<dbReference type="Proteomes" id="UP000703590">
    <property type="component" value="Unassembled WGS sequence"/>
</dbReference>
<comment type="subcellular location">
    <subcellularLocation>
        <location evidence="1">Cell inner membrane</location>
    </subcellularLocation>
</comment>
<keyword evidence="4" id="KW-0808">Transferase</keyword>
<keyword evidence="2" id="KW-1003">Cell membrane</keyword>
<reference evidence="8" key="1">
    <citation type="submission" date="2021-02" db="EMBL/GenBank/DDBJ databases">
        <title>Sulfurospirillum tamanensis sp. nov.</title>
        <authorList>
            <person name="Merkel A.Y."/>
        </authorList>
    </citation>
    <scope>NUCLEOTIDE SEQUENCE [LARGE SCALE GENOMIC DNA]</scope>
    <source>
        <strain evidence="8">T05b</strain>
    </source>
</reference>
<gene>
    <name evidence="7" type="ORF">JWV37_07725</name>
</gene>
<evidence type="ECO:0000256" key="1">
    <source>
        <dbReference type="ARBA" id="ARBA00004533"/>
    </source>
</evidence>
<keyword evidence="8" id="KW-1185">Reference proteome</keyword>
<evidence type="ECO:0000313" key="7">
    <source>
        <dbReference type="EMBL" id="MBN2964665.1"/>
    </source>
</evidence>
<name>A0ABS2WT23_9BACT</name>
<dbReference type="GO" id="GO:0016746">
    <property type="term" value="F:acyltransferase activity"/>
    <property type="evidence" value="ECO:0007669"/>
    <property type="project" value="UniProtKB-KW"/>
</dbReference>
<accession>A0ABS2WT23</accession>
<evidence type="ECO:0000256" key="5">
    <source>
        <dbReference type="ARBA" id="ARBA00023136"/>
    </source>
</evidence>
<evidence type="ECO:0000256" key="3">
    <source>
        <dbReference type="ARBA" id="ARBA00022519"/>
    </source>
</evidence>
<reference evidence="7 8" key="2">
    <citation type="submission" date="2021-02" db="EMBL/GenBank/DDBJ databases">
        <title>Sulfurospirillum tamanensis sp. nov.</title>
        <authorList>
            <person name="Frolova A."/>
            <person name="Merkel A."/>
            <person name="Slobodkin A."/>
        </authorList>
    </citation>
    <scope>NUCLEOTIDE SEQUENCE [LARGE SCALE GENOMIC DNA]</scope>
    <source>
        <strain evidence="7 8">T05b</strain>
    </source>
</reference>